<keyword evidence="4" id="KW-0378">Hydrolase</keyword>
<dbReference type="GO" id="GO:0009254">
    <property type="term" value="P:peptidoglycan turnover"/>
    <property type="evidence" value="ECO:0007669"/>
    <property type="project" value="TreeGrafter"/>
</dbReference>
<keyword evidence="6" id="KW-0178">Competence</keyword>
<evidence type="ECO:0000256" key="4">
    <source>
        <dbReference type="ARBA" id="ARBA00022801"/>
    </source>
</evidence>
<evidence type="ECO:0000256" key="5">
    <source>
        <dbReference type="ARBA" id="ARBA00022969"/>
    </source>
</evidence>
<dbReference type="InterPro" id="IPR036505">
    <property type="entry name" value="Amidase/PGRP_sf"/>
</dbReference>
<evidence type="ECO:0000256" key="8">
    <source>
        <dbReference type="ARBA" id="ARBA00030881"/>
    </source>
</evidence>
<name>A0A285D6N6_9BACI</name>
<keyword evidence="7" id="KW-0961">Cell wall biogenesis/degradation</keyword>
<evidence type="ECO:0000256" key="6">
    <source>
        <dbReference type="ARBA" id="ARBA00023287"/>
    </source>
</evidence>
<evidence type="ECO:0000256" key="2">
    <source>
        <dbReference type="ARBA" id="ARBA00007553"/>
    </source>
</evidence>
<dbReference type="GO" id="GO:0030435">
    <property type="term" value="P:sporulation resulting in formation of a cellular spore"/>
    <property type="evidence" value="ECO:0007669"/>
    <property type="project" value="UniProtKB-KW"/>
</dbReference>
<dbReference type="SUPFAM" id="SSF55846">
    <property type="entry name" value="N-acetylmuramoyl-L-alanine amidase-like"/>
    <property type="match status" value="1"/>
</dbReference>
<organism evidence="11 12">
    <name type="scientific">Bacillus oleivorans</name>
    <dbReference type="NCBI Taxonomy" id="1448271"/>
    <lineage>
        <taxon>Bacteria</taxon>
        <taxon>Bacillati</taxon>
        <taxon>Bacillota</taxon>
        <taxon>Bacilli</taxon>
        <taxon>Bacillales</taxon>
        <taxon>Bacillaceae</taxon>
        <taxon>Bacillus</taxon>
    </lineage>
</organism>
<proteinExistence type="inferred from homology"/>
<comment type="catalytic activity">
    <reaction evidence="1">
        <text>Hydrolyzes the link between N-acetylmuramoyl residues and L-amino acid residues in certain cell-wall glycopeptides.</text>
        <dbReference type="EC" id="3.5.1.28"/>
    </reaction>
</comment>
<dbReference type="GO" id="GO:0009253">
    <property type="term" value="P:peptidoglycan catabolic process"/>
    <property type="evidence" value="ECO:0007669"/>
    <property type="project" value="InterPro"/>
</dbReference>
<accession>A0A285D6N6</accession>
<protein>
    <recommendedName>
        <fullName evidence="3">N-acetylmuramoyl-L-alanine amidase</fullName>
        <ecNumber evidence="3">3.5.1.28</ecNumber>
    </recommendedName>
    <alternativeName>
        <fullName evidence="9">Autolysin</fullName>
    </alternativeName>
    <alternativeName>
        <fullName evidence="8">Cell wall hydrolase</fullName>
    </alternativeName>
</protein>
<keyword evidence="12" id="KW-1185">Reference proteome</keyword>
<dbReference type="EC" id="3.5.1.28" evidence="3"/>
<evidence type="ECO:0000313" key="12">
    <source>
        <dbReference type="Proteomes" id="UP000219546"/>
    </source>
</evidence>
<dbReference type="SMART" id="SM00644">
    <property type="entry name" value="Ami_2"/>
    <property type="match status" value="1"/>
</dbReference>
<dbReference type="Gene3D" id="3.40.80.10">
    <property type="entry name" value="Peptidoglycan recognition protein-like"/>
    <property type="match status" value="1"/>
</dbReference>
<evidence type="ECO:0000256" key="7">
    <source>
        <dbReference type="ARBA" id="ARBA00023316"/>
    </source>
</evidence>
<evidence type="ECO:0000256" key="1">
    <source>
        <dbReference type="ARBA" id="ARBA00001561"/>
    </source>
</evidence>
<sequence length="216" mass="24544">MNIIQDLIPGYKAYSMTPKYITVHTTRNLSKGANARMHSKYLKGTDTTQKSWHLTVDDKEVIQHIPFDVNGWHAGDGQGKGNRQSIGIEICENEDGDFDKAVENAIELIRYLMNKFNISIENVVPHKHWSGKYCPVRLLPKWNEFIKKIEGKKVAKQVSAFNPSSQTVKQETKELLHQLYKNGVLSADWSARIDELTDSDVIGLLVTAINRKKLLP</sequence>
<dbReference type="GO" id="GO:0030420">
    <property type="term" value="P:establishment of competence for transformation"/>
    <property type="evidence" value="ECO:0007669"/>
    <property type="project" value="UniProtKB-KW"/>
</dbReference>
<reference evidence="11 12" key="1">
    <citation type="submission" date="2017-08" db="EMBL/GenBank/DDBJ databases">
        <authorList>
            <person name="de Groot N.N."/>
        </authorList>
    </citation>
    <scope>NUCLEOTIDE SEQUENCE [LARGE SCALE GENOMIC DNA]</scope>
    <source>
        <strain evidence="11 12">JC228</strain>
    </source>
</reference>
<dbReference type="GO" id="GO:0008745">
    <property type="term" value="F:N-acetylmuramoyl-L-alanine amidase activity"/>
    <property type="evidence" value="ECO:0007669"/>
    <property type="project" value="UniProtKB-EC"/>
</dbReference>
<dbReference type="PANTHER" id="PTHR30417">
    <property type="entry name" value="N-ACETYLMURAMOYL-L-ALANINE AMIDASE AMID"/>
    <property type="match status" value="1"/>
</dbReference>
<dbReference type="EMBL" id="OAOP01000011">
    <property type="protein sequence ID" value="SNX75305.1"/>
    <property type="molecule type" value="Genomic_DNA"/>
</dbReference>
<keyword evidence="5" id="KW-0749">Sporulation</keyword>
<dbReference type="GO" id="GO:0071555">
    <property type="term" value="P:cell wall organization"/>
    <property type="evidence" value="ECO:0007669"/>
    <property type="project" value="UniProtKB-KW"/>
</dbReference>
<dbReference type="CDD" id="cd06583">
    <property type="entry name" value="PGRP"/>
    <property type="match status" value="1"/>
</dbReference>
<evidence type="ECO:0000256" key="9">
    <source>
        <dbReference type="ARBA" id="ARBA00032390"/>
    </source>
</evidence>
<dbReference type="InterPro" id="IPR002502">
    <property type="entry name" value="Amidase_domain"/>
</dbReference>
<dbReference type="RefSeq" id="WP_097160407.1">
    <property type="nucleotide sequence ID" value="NZ_JBEPMQ010000014.1"/>
</dbReference>
<feature type="domain" description="N-acetylmuramoyl-L-alanine amidase" evidence="10">
    <location>
        <begin position="6"/>
        <end position="149"/>
    </location>
</feature>
<dbReference type="PANTHER" id="PTHR30417:SF11">
    <property type="entry name" value="N-ACETYLMURAMOYL-L-ALANINE AMIDASE XLYA"/>
    <property type="match status" value="1"/>
</dbReference>
<dbReference type="Pfam" id="PF01510">
    <property type="entry name" value="Amidase_2"/>
    <property type="match status" value="1"/>
</dbReference>
<dbReference type="Proteomes" id="UP000219546">
    <property type="component" value="Unassembled WGS sequence"/>
</dbReference>
<evidence type="ECO:0000256" key="3">
    <source>
        <dbReference type="ARBA" id="ARBA00011901"/>
    </source>
</evidence>
<comment type="similarity">
    <text evidence="2">Belongs to the N-acetylmuramoyl-L-alanine amidase 2 family.</text>
</comment>
<dbReference type="AlphaFoldDB" id="A0A285D6N6"/>
<evidence type="ECO:0000259" key="10">
    <source>
        <dbReference type="SMART" id="SM00644"/>
    </source>
</evidence>
<evidence type="ECO:0000313" key="11">
    <source>
        <dbReference type="EMBL" id="SNX75305.1"/>
    </source>
</evidence>
<dbReference type="OrthoDB" id="9794294at2"/>
<gene>
    <name evidence="11" type="ORF">SAMN05877753_111144</name>
</gene>
<dbReference type="InterPro" id="IPR051206">
    <property type="entry name" value="NAMLAA_amidase_2"/>
</dbReference>